<sequence length="40" mass="4565">DVLGQNMGIYWDKTSGCFGVKHGDVLDNNIRMLWVLTIRV</sequence>
<comment type="caution">
    <text evidence="1">The sequence shown here is derived from an EMBL/GenBank/DDBJ whole genome shotgun (WGS) entry which is preliminary data.</text>
</comment>
<dbReference type="AlphaFoldDB" id="K1RLF5"/>
<reference evidence="1" key="1">
    <citation type="journal article" date="2013" name="Environ. Microbiol.">
        <title>Microbiota from the distal guts of lean and obese adolescents exhibit partial functional redundancy besides clear differences in community structure.</title>
        <authorList>
            <person name="Ferrer M."/>
            <person name="Ruiz A."/>
            <person name="Lanza F."/>
            <person name="Haange S.B."/>
            <person name="Oberbach A."/>
            <person name="Till H."/>
            <person name="Bargiela R."/>
            <person name="Campoy C."/>
            <person name="Segura M.T."/>
            <person name="Richter M."/>
            <person name="von Bergen M."/>
            <person name="Seifert J."/>
            <person name="Suarez A."/>
        </authorList>
    </citation>
    <scope>NUCLEOTIDE SEQUENCE</scope>
</reference>
<accession>K1RLF5</accession>
<dbReference type="EMBL" id="AJWZ01010092">
    <property type="protein sequence ID" value="EKC49447.1"/>
    <property type="molecule type" value="Genomic_DNA"/>
</dbReference>
<gene>
    <name evidence="1" type="ORF">OBE_14634</name>
</gene>
<protein>
    <submittedName>
        <fullName evidence="1">Uncharacterized protein</fullName>
    </submittedName>
</protein>
<proteinExistence type="predicted"/>
<name>K1RLF5_9ZZZZ</name>
<evidence type="ECO:0000313" key="1">
    <source>
        <dbReference type="EMBL" id="EKC49447.1"/>
    </source>
</evidence>
<feature type="non-terminal residue" evidence="1">
    <location>
        <position position="1"/>
    </location>
</feature>
<organism evidence="1">
    <name type="scientific">human gut metagenome</name>
    <dbReference type="NCBI Taxonomy" id="408170"/>
    <lineage>
        <taxon>unclassified sequences</taxon>
        <taxon>metagenomes</taxon>
        <taxon>organismal metagenomes</taxon>
    </lineage>
</organism>